<reference evidence="2" key="1">
    <citation type="submission" date="2018-02" db="EMBL/GenBank/DDBJ databases">
        <title>Rhizophora mucronata_Transcriptome.</title>
        <authorList>
            <person name="Meera S.P."/>
            <person name="Sreeshan A."/>
            <person name="Augustine A."/>
        </authorList>
    </citation>
    <scope>NUCLEOTIDE SEQUENCE</scope>
    <source>
        <tissue evidence="2">Leaf</tissue>
    </source>
</reference>
<evidence type="ECO:0000256" key="1">
    <source>
        <dbReference type="SAM" id="SignalP"/>
    </source>
</evidence>
<name>A0A2P2NI99_RHIMU</name>
<evidence type="ECO:0000313" key="2">
    <source>
        <dbReference type="EMBL" id="MBX42163.1"/>
    </source>
</evidence>
<dbReference type="EMBL" id="GGEC01061679">
    <property type="protein sequence ID" value="MBX42163.1"/>
    <property type="molecule type" value="Transcribed_RNA"/>
</dbReference>
<accession>A0A2P2NI99</accession>
<keyword evidence="1" id="KW-0732">Signal</keyword>
<organism evidence="2">
    <name type="scientific">Rhizophora mucronata</name>
    <name type="common">Asiatic mangrove</name>
    <dbReference type="NCBI Taxonomy" id="61149"/>
    <lineage>
        <taxon>Eukaryota</taxon>
        <taxon>Viridiplantae</taxon>
        <taxon>Streptophyta</taxon>
        <taxon>Embryophyta</taxon>
        <taxon>Tracheophyta</taxon>
        <taxon>Spermatophyta</taxon>
        <taxon>Magnoliopsida</taxon>
        <taxon>eudicotyledons</taxon>
        <taxon>Gunneridae</taxon>
        <taxon>Pentapetalae</taxon>
        <taxon>rosids</taxon>
        <taxon>fabids</taxon>
        <taxon>Malpighiales</taxon>
        <taxon>Rhizophoraceae</taxon>
        <taxon>Rhizophora</taxon>
    </lineage>
</organism>
<protein>
    <submittedName>
        <fullName evidence="2">Uncharacterized protein</fullName>
    </submittedName>
</protein>
<feature type="signal peptide" evidence="1">
    <location>
        <begin position="1"/>
        <end position="22"/>
    </location>
</feature>
<proteinExistence type="predicted"/>
<sequence>MEICRREVQILGLMWLLWKTIGWDLEVARIPKSIRSCPVLKIWQQSISLDGCLLGICLSRYDVS</sequence>
<feature type="chain" id="PRO_5015144320" evidence="1">
    <location>
        <begin position="23"/>
        <end position="64"/>
    </location>
</feature>
<dbReference type="AlphaFoldDB" id="A0A2P2NI99"/>